<dbReference type="EMBL" id="JACVVK020000376">
    <property type="protein sequence ID" value="KAK7476420.1"/>
    <property type="molecule type" value="Genomic_DNA"/>
</dbReference>
<comment type="caution">
    <text evidence="1">The sequence shown here is derived from an EMBL/GenBank/DDBJ whole genome shotgun (WGS) entry which is preliminary data.</text>
</comment>
<reference evidence="1 2" key="1">
    <citation type="journal article" date="2023" name="Sci. Data">
        <title>Genome assembly of the Korean intertidal mud-creeper Batillaria attramentaria.</title>
        <authorList>
            <person name="Patra A.K."/>
            <person name="Ho P.T."/>
            <person name="Jun S."/>
            <person name="Lee S.J."/>
            <person name="Kim Y."/>
            <person name="Won Y.J."/>
        </authorList>
    </citation>
    <scope>NUCLEOTIDE SEQUENCE [LARGE SCALE GENOMIC DNA]</scope>
    <source>
        <strain evidence="1">Wonlab-2016</strain>
    </source>
</reference>
<organism evidence="1 2">
    <name type="scientific">Batillaria attramentaria</name>
    <dbReference type="NCBI Taxonomy" id="370345"/>
    <lineage>
        <taxon>Eukaryota</taxon>
        <taxon>Metazoa</taxon>
        <taxon>Spiralia</taxon>
        <taxon>Lophotrochozoa</taxon>
        <taxon>Mollusca</taxon>
        <taxon>Gastropoda</taxon>
        <taxon>Caenogastropoda</taxon>
        <taxon>Sorbeoconcha</taxon>
        <taxon>Cerithioidea</taxon>
        <taxon>Batillariidae</taxon>
        <taxon>Batillaria</taxon>
    </lineage>
</organism>
<evidence type="ECO:0000313" key="1">
    <source>
        <dbReference type="EMBL" id="KAK7476420.1"/>
    </source>
</evidence>
<dbReference type="Proteomes" id="UP001519460">
    <property type="component" value="Unassembled WGS sequence"/>
</dbReference>
<proteinExistence type="predicted"/>
<name>A0ABD0JN13_9CAEN</name>
<dbReference type="AlphaFoldDB" id="A0ABD0JN13"/>
<evidence type="ECO:0000313" key="2">
    <source>
        <dbReference type="Proteomes" id="UP001519460"/>
    </source>
</evidence>
<protein>
    <submittedName>
        <fullName evidence="1">Uncharacterized protein</fullName>
    </submittedName>
</protein>
<sequence>MPMVVKRALGEQKEREKAAVRNQSIYNRMKKEAKRLSGEMKEKKSVSLPVTKRHPASAVFYCSTRCVTKEAHADKGSRG</sequence>
<gene>
    <name evidence="1" type="ORF">BaRGS_00032345</name>
</gene>
<keyword evidence="2" id="KW-1185">Reference proteome</keyword>
<accession>A0ABD0JN13</accession>